<gene>
    <name evidence="2" type="ORF">FBEOM_2087</name>
</gene>
<evidence type="ECO:0000313" key="3">
    <source>
        <dbReference type="Proteomes" id="UP000730481"/>
    </source>
</evidence>
<dbReference type="Proteomes" id="UP000730481">
    <property type="component" value="Unassembled WGS sequence"/>
</dbReference>
<proteinExistence type="predicted"/>
<dbReference type="InterPro" id="IPR019734">
    <property type="entry name" value="TPR_rpt"/>
</dbReference>
<dbReference type="EMBL" id="PVQB02000072">
    <property type="protein sequence ID" value="KAF4343930.1"/>
    <property type="molecule type" value="Genomic_DNA"/>
</dbReference>
<reference evidence="2" key="1">
    <citation type="journal article" date="2017" name="Mycologia">
        <title>Fusarium algeriense, sp. nov., a novel toxigenic crown rot pathogen of durum wheat from Algeria is nested in the Fusarium burgessii species complex.</title>
        <authorList>
            <person name="Laraba I."/>
            <person name="Keddad A."/>
            <person name="Boureghda H."/>
            <person name="Abdallah N."/>
            <person name="Vaughan M.M."/>
            <person name="Proctor R.H."/>
            <person name="Busman M."/>
            <person name="O'Donnell K."/>
        </authorList>
    </citation>
    <scope>NUCLEOTIDE SEQUENCE</scope>
    <source>
        <strain evidence="2">NRRL 25174</strain>
    </source>
</reference>
<dbReference type="SUPFAM" id="SSF48452">
    <property type="entry name" value="TPR-like"/>
    <property type="match status" value="1"/>
</dbReference>
<dbReference type="SMART" id="SM00028">
    <property type="entry name" value="TPR"/>
    <property type="match status" value="3"/>
</dbReference>
<evidence type="ECO:0000259" key="1">
    <source>
        <dbReference type="Pfam" id="PF12770"/>
    </source>
</evidence>
<evidence type="ECO:0000313" key="2">
    <source>
        <dbReference type="EMBL" id="KAF4343930.1"/>
    </source>
</evidence>
<dbReference type="OrthoDB" id="9991317at2759"/>
<name>A0A9P5E254_9HYPO</name>
<feature type="domain" description="CHAT" evidence="1">
    <location>
        <begin position="1572"/>
        <end position="1903"/>
    </location>
</feature>
<dbReference type="Gene3D" id="1.25.40.10">
    <property type="entry name" value="Tetratricopeptide repeat domain"/>
    <property type="match status" value="2"/>
</dbReference>
<accession>A0A9P5E254</accession>
<comment type="caution">
    <text evidence="2">The sequence shown here is derived from an EMBL/GenBank/DDBJ whole genome shotgun (WGS) entry which is preliminary data.</text>
</comment>
<dbReference type="PANTHER" id="PTHR10098">
    <property type="entry name" value="RAPSYN-RELATED"/>
    <property type="match status" value="1"/>
</dbReference>
<protein>
    <submittedName>
        <fullName evidence="2">TPR domain protein</fullName>
    </submittedName>
</protein>
<dbReference type="Pfam" id="PF12770">
    <property type="entry name" value="CHAT"/>
    <property type="match status" value="1"/>
</dbReference>
<dbReference type="InterPro" id="IPR011990">
    <property type="entry name" value="TPR-like_helical_dom_sf"/>
</dbReference>
<organism evidence="2 3">
    <name type="scientific">Fusarium beomiforme</name>
    <dbReference type="NCBI Taxonomy" id="44412"/>
    <lineage>
        <taxon>Eukaryota</taxon>
        <taxon>Fungi</taxon>
        <taxon>Dikarya</taxon>
        <taxon>Ascomycota</taxon>
        <taxon>Pezizomycotina</taxon>
        <taxon>Sordariomycetes</taxon>
        <taxon>Hypocreomycetidae</taxon>
        <taxon>Hypocreales</taxon>
        <taxon>Nectriaceae</taxon>
        <taxon>Fusarium</taxon>
        <taxon>Fusarium burgessii species complex</taxon>
    </lineage>
</organism>
<keyword evidence="3" id="KW-1185">Reference proteome</keyword>
<dbReference type="InterPro" id="IPR024983">
    <property type="entry name" value="CHAT_dom"/>
</dbReference>
<reference evidence="2" key="2">
    <citation type="submission" date="2020-02" db="EMBL/GenBank/DDBJ databases">
        <title>Identification and distribution of gene clusters putatively required for synthesis of sphingolipid metabolism inhibitors in phylogenetically diverse species of the filamentous fungus Fusarium.</title>
        <authorList>
            <person name="Kim H.-S."/>
            <person name="Busman M."/>
            <person name="Brown D.W."/>
            <person name="Divon H."/>
            <person name="Uhlig S."/>
            <person name="Proctor R.H."/>
        </authorList>
    </citation>
    <scope>NUCLEOTIDE SEQUENCE</scope>
    <source>
        <strain evidence="2">NRRL 25174</strain>
    </source>
</reference>
<sequence>MGNQIDIGATGEPFSEYYPISLLAPDDTHDQTVEWFDITDEWLHQAISSRKKTLARTPVCLRERRMFCELTELSYHYYLRTGSEEALEDSIKSERSSLEYISTGFQKAKCMLVLGDLLHFRFRLKKAIKDMSDAIDTGKRCTYPLPPLSPDLDSDTTGPGPVVKAATSATFVSAMQDIDEAIVVSRTGFELVPADYHLRLKWLGSFASLYFHRYNLSKQIEDLDETIDVCRVALRGENWETSDTLISALLARFGATGHMSDVQDVINLCEETLSTFCGDNKKILQYLAEAFLCLYRATNNIEHLEKSIDASEKAAAIYGAYQSLDVRCQKFRGGLLYESYQRTGSLKDLDESISLAASVSKTVFTVAPKSTTTLLSVLLSDWVDSTGAARDQSQFTEALKWPGCIPLYGISRLGSLHELCERQYERYERRGRNGDLQDVVTILRQMVEMMPSPKLRSSLGQRVMDLYGEFHFPKQPEEATKIFRLLVRECEGTSDHEQYSLQLAYALCFHHERTGDIIELNEAIEIGTEIFNRMDEGNKLFPLALNNIGEILYQRCRFDKTLANIEQSIDLMQKAKVFIGAGSTTKPLSKLVECFLWKYRLTDDIEDLDLAVDLARRAVSSLPNKYPNHHCIIRHRLAISLHEHFIRTRELSDLHQAIELERQNLDPLQATRYVSHANLTSLLSELYVQTGVQEYLDESIEMGWQTRNVDGRYAQCFRGGREYIPHILDTGRIARVAEAIRSSLQSIRNDNPTRPRYLSSLALMIMEGDESHLAIHYAREALDLVSEDHLDFPWHLCCLVLTLETSFAFSDQSSEIEEMITSATKALNLSPPGDPRRPFYLTVLSLSLHWRFRKTGRSSDINHAISYGVEGLNLTHGGTLQDHNNRYLASYHLSICLQHKYLREGILSDLEQSKELRQEALNCRQRLTQEDAYFRFLEDPHEGLYSLHRGSSTSGTFELANKSRVHALLPDRLDCHPRLFILAKQYFHYYEESDREHYLAEALKFSESSLACIGDDHKEYKMRLHLVARCHEECYKRSISHDCSEEDRKGRLDHLSTAIEKFQQLTLNLSQNDPLRPDALFRLGHLYSDKLFYNYEMEDLKMAVEVHRECLKLATTRGSDRALWLRHLGCSMNVSYSVFGNDSDLHKAIQFLEEAKRERTGDSAFLNDLAPSLASAYRSKFKATKDIKDNDAAIETYHQVDRLYSSPVGQCLMLSWLGSTYLERYGVTEAPGDFERAVSSLERALTLSQKYCETSECVQILKDLAICHILKHRCCGAVEDLEVAIRHAKAALDTPLSTDFPDTTASGLLGLCYKTRFESTGDENDLLVSIDVDERDFWRYMPSSNVSESLEIAHRVLKSCKIVKDWKRGFKMAEYALEMIPQYTPRYLQLSDAQTLLANISGLASLGTAFSLEIGNRDQESLGMLEKGRGVIADLLYDLRVDFNSRRLANLNPEFKQKIMKSVDKLGNPTRAIHKVPDMLSDQRENGLAELSRRIEASRNIDDFMQSFKTRLTPGHTSFTSFTTNGPIVVINVSYRSDVFIVKNLIEVMPLPSLSQEDLEQKLLMGDFGSTRVLEWLWDSVTGPILDKLGYKTQPANGKWPQVCWITTGALSRFPLHAAGYHMDGSGRTVIDRVMSSYSSSLNAIVEGPVQNQEDPSLKAVLVGMQNTPGTASRLPHAPKELSIVRKLCKSMNLNTLEPERRTQQVLAELKGCQIFHFAGHGDTDETNPLMSQLRLEDWQTQPLTVADLLDLNLRDNPPFLAYLSACGTSRIKDKRLLDESLHLISACQLAGFRHVIGTLWEVRDETCVDVAEMVYEELKSAGMNEQSVCQGLHKALRAIRDGWTSDSCKPSHVRGMESLSLGENGTKGRDGGNTIELRSVRDILPIEDEESTRPMPWVPYVYYRSR</sequence>